<dbReference type="GO" id="GO:0005829">
    <property type="term" value="C:cytosol"/>
    <property type="evidence" value="ECO:0007669"/>
    <property type="project" value="TreeGrafter"/>
</dbReference>
<evidence type="ECO:0000256" key="3">
    <source>
        <dbReference type="ARBA" id="ARBA00023163"/>
    </source>
</evidence>
<name>A0A0D6PYY6_KOMEU</name>
<dbReference type="InterPro" id="IPR050807">
    <property type="entry name" value="TransReg_Diox_bact_type"/>
</dbReference>
<dbReference type="SUPFAM" id="SSF47413">
    <property type="entry name" value="lambda repressor-like DNA-binding domains"/>
    <property type="match status" value="1"/>
</dbReference>
<gene>
    <name evidence="5" type="ORF">Geu3261_0075_011</name>
</gene>
<dbReference type="GO" id="GO:0003700">
    <property type="term" value="F:DNA-binding transcription factor activity"/>
    <property type="evidence" value="ECO:0007669"/>
    <property type="project" value="TreeGrafter"/>
</dbReference>
<evidence type="ECO:0000256" key="2">
    <source>
        <dbReference type="ARBA" id="ARBA00023125"/>
    </source>
</evidence>
<keyword evidence="1" id="KW-0805">Transcription regulation</keyword>
<evidence type="ECO:0000313" key="6">
    <source>
        <dbReference type="Proteomes" id="UP000032675"/>
    </source>
</evidence>
<evidence type="ECO:0000313" key="5">
    <source>
        <dbReference type="EMBL" id="GAN96537.1"/>
    </source>
</evidence>
<dbReference type="Gene3D" id="1.10.260.40">
    <property type="entry name" value="lambda repressor-like DNA-binding domains"/>
    <property type="match status" value="1"/>
</dbReference>
<sequence length="189" mass="21190">MKKAATKTFTGSRIRHQRKRVSMTQSALALRLGISASYLNQIEHDIRPLPLPLLGALCDIFSVGADYFSDTEETRGIQALREILTDPVFDTDGIRLDSIQAAMRAAPDLCAQFVRLYRAYLLRQEHTAAPLVGATTLSPARQDDAPDRVEPYEAVNDWVQLQRNYFDEVDRTAERQFDAEISQKGCTSG</sequence>
<dbReference type="InterPro" id="IPR010982">
    <property type="entry name" value="Lambda_DNA-bd_dom_sf"/>
</dbReference>
<keyword evidence="2" id="KW-0238">DNA-binding</keyword>
<dbReference type="PANTHER" id="PTHR46797:SF23">
    <property type="entry name" value="HTH-TYPE TRANSCRIPTIONAL REGULATOR SUTR"/>
    <property type="match status" value="1"/>
</dbReference>
<dbReference type="AlphaFoldDB" id="A0A0D6PYY6"/>
<dbReference type="Proteomes" id="UP000032675">
    <property type="component" value="Unassembled WGS sequence"/>
</dbReference>
<evidence type="ECO:0000259" key="4">
    <source>
        <dbReference type="PROSITE" id="PS50943"/>
    </source>
</evidence>
<dbReference type="Pfam" id="PF01381">
    <property type="entry name" value="HTH_3"/>
    <property type="match status" value="1"/>
</dbReference>
<dbReference type="GO" id="GO:0003677">
    <property type="term" value="F:DNA binding"/>
    <property type="evidence" value="ECO:0007669"/>
    <property type="project" value="UniProtKB-KW"/>
</dbReference>
<dbReference type="PANTHER" id="PTHR46797">
    <property type="entry name" value="HTH-TYPE TRANSCRIPTIONAL REGULATOR"/>
    <property type="match status" value="1"/>
</dbReference>
<accession>A0A0D6PYY6</accession>
<dbReference type="InterPro" id="IPR001387">
    <property type="entry name" value="Cro/C1-type_HTH"/>
</dbReference>
<organism evidence="5 6">
    <name type="scientific">Komagataeibacter europaeus NBRC 3261</name>
    <dbReference type="NCBI Taxonomy" id="1234669"/>
    <lineage>
        <taxon>Bacteria</taxon>
        <taxon>Pseudomonadati</taxon>
        <taxon>Pseudomonadota</taxon>
        <taxon>Alphaproteobacteria</taxon>
        <taxon>Acetobacterales</taxon>
        <taxon>Acetobacteraceae</taxon>
        <taxon>Komagataeibacter</taxon>
    </lineage>
</organism>
<feature type="domain" description="HTH cro/C1-type" evidence="4">
    <location>
        <begin position="14"/>
        <end position="68"/>
    </location>
</feature>
<dbReference type="RefSeq" id="WP_239648333.1">
    <property type="nucleotide sequence ID" value="NZ_BANI01000069.1"/>
</dbReference>
<protein>
    <submittedName>
        <fullName evidence="5">Transcriptional regulator</fullName>
    </submittedName>
</protein>
<reference evidence="5 6" key="1">
    <citation type="submission" date="2012-11" db="EMBL/GenBank/DDBJ databases">
        <title>Whole genome sequence of Gluconacetobacter europaeus NBRC3261.</title>
        <authorList>
            <person name="Azuma Y."/>
            <person name="Higashiura N."/>
            <person name="Hirakawa H."/>
            <person name="Matsushita K."/>
        </authorList>
    </citation>
    <scope>NUCLEOTIDE SEQUENCE [LARGE SCALE GENOMIC DNA]</scope>
    <source>
        <strain evidence="5 6">NBRC 3261</strain>
    </source>
</reference>
<proteinExistence type="predicted"/>
<comment type="caution">
    <text evidence="5">The sequence shown here is derived from an EMBL/GenBank/DDBJ whole genome shotgun (WGS) entry which is preliminary data.</text>
</comment>
<dbReference type="EMBL" id="BANI01000069">
    <property type="protein sequence ID" value="GAN96537.1"/>
    <property type="molecule type" value="Genomic_DNA"/>
</dbReference>
<evidence type="ECO:0000256" key="1">
    <source>
        <dbReference type="ARBA" id="ARBA00023015"/>
    </source>
</evidence>
<dbReference type="SMART" id="SM00530">
    <property type="entry name" value="HTH_XRE"/>
    <property type="match status" value="1"/>
</dbReference>
<dbReference type="PROSITE" id="PS50943">
    <property type="entry name" value="HTH_CROC1"/>
    <property type="match status" value="1"/>
</dbReference>
<keyword evidence="3" id="KW-0804">Transcription</keyword>
<dbReference type="CDD" id="cd00093">
    <property type="entry name" value="HTH_XRE"/>
    <property type="match status" value="1"/>
</dbReference>